<dbReference type="EMBL" id="AAGTPA010000006">
    <property type="protein sequence ID" value="EBR8432893.1"/>
    <property type="molecule type" value="Genomic_DNA"/>
</dbReference>
<proteinExistence type="predicted"/>
<protein>
    <submittedName>
        <fullName evidence="2">Uncharacterized protein</fullName>
    </submittedName>
</protein>
<reference evidence="2" key="1">
    <citation type="submission" date="2018-06" db="EMBL/GenBank/DDBJ databases">
        <authorList>
            <person name="Ashton P.M."/>
            <person name="Dallman T."/>
            <person name="Nair S."/>
            <person name="De Pinna E."/>
            <person name="Peters T."/>
            <person name="Grant K."/>
        </authorList>
    </citation>
    <scope>NUCLEOTIDE SEQUENCE [LARGE SCALE GENOMIC DNA]</scope>
    <source>
        <strain evidence="2">449454</strain>
    </source>
</reference>
<evidence type="ECO:0000256" key="1">
    <source>
        <dbReference type="SAM" id="MobiDB-lite"/>
    </source>
</evidence>
<comment type="caution">
    <text evidence="2">The sequence shown here is derived from an EMBL/GenBank/DDBJ whole genome shotgun (WGS) entry which is preliminary data.</text>
</comment>
<sequence>MDLDELRKQESVSPEEFAYLTGRTIKAVRNLMDRDQIDVNREGFPGSLRPKRFVLLQLYWVKMRDCRSIVTTEEKEWINHLMKTDAAYRRVTNKTTNNAFRRNKARQQLNQSL</sequence>
<feature type="region of interest" description="Disordered" evidence="1">
    <location>
        <begin position="94"/>
        <end position="113"/>
    </location>
</feature>
<organism evidence="2">
    <name type="scientific">Salmonella enterica subsp. enterica serovar Panama</name>
    <dbReference type="NCBI Taxonomy" id="29472"/>
    <lineage>
        <taxon>Bacteria</taxon>
        <taxon>Pseudomonadati</taxon>
        <taxon>Pseudomonadota</taxon>
        <taxon>Gammaproteobacteria</taxon>
        <taxon>Enterobacterales</taxon>
        <taxon>Enterobacteriaceae</taxon>
        <taxon>Salmonella</taxon>
    </lineage>
</organism>
<dbReference type="AlphaFoldDB" id="A0A5U8J468"/>
<evidence type="ECO:0000313" key="2">
    <source>
        <dbReference type="EMBL" id="EBR8432893.1"/>
    </source>
</evidence>
<gene>
    <name evidence="2" type="ORF">DOI44_07520</name>
</gene>
<accession>A0A5U8J468</accession>
<name>A0A5U8J468_SALET</name>
<dbReference type="Proteomes" id="UP000839597">
    <property type="component" value="Unassembled WGS sequence"/>
</dbReference>